<organism evidence="1 2">
    <name type="scientific">Hanseniaspora osmophila</name>
    <dbReference type="NCBI Taxonomy" id="56408"/>
    <lineage>
        <taxon>Eukaryota</taxon>
        <taxon>Fungi</taxon>
        <taxon>Dikarya</taxon>
        <taxon>Ascomycota</taxon>
        <taxon>Saccharomycotina</taxon>
        <taxon>Saccharomycetes</taxon>
        <taxon>Saccharomycodales</taxon>
        <taxon>Saccharomycodaceae</taxon>
        <taxon>Hanseniaspora</taxon>
    </lineage>
</organism>
<dbReference type="SFLD" id="SFLDG01129">
    <property type="entry name" value="C1.5:_HAD__Beta-PGM__Phosphata"/>
    <property type="match status" value="1"/>
</dbReference>
<name>A0A1E5RAY3_9ASCO</name>
<dbReference type="Pfam" id="PF13419">
    <property type="entry name" value="HAD_2"/>
    <property type="match status" value="1"/>
</dbReference>
<gene>
    <name evidence="1" type="ORF">AWRI3579_g2671</name>
</gene>
<dbReference type="InterPro" id="IPR023214">
    <property type="entry name" value="HAD_sf"/>
</dbReference>
<keyword evidence="2" id="KW-1185">Reference proteome</keyword>
<dbReference type="AlphaFoldDB" id="A0A1E5RAY3"/>
<proteinExistence type="predicted"/>
<dbReference type="EMBL" id="LPNM01000008">
    <property type="protein sequence ID" value="OEJ84054.1"/>
    <property type="molecule type" value="Genomic_DNA"/>
</dbReference>
<dbReference type="SFLD" id="SFLDS00003">
    <property type="entry name" value="Haloacid_Dehalogenase"/>
    <property type="match status" value="1"/>
</dbReference>
<dbReference type="STRING" id="56408.A0A1E5RAY3"/>
<dbReference type="Proteomes" id="UP000095728">
    <property type="component" value="Unassembled WGS sequence"/>
</dbReference>
<dbReference type="PANTHER" id="PTHR43885:SF1">
    <property type="entry name" value="SUPERFAMILY HYDROLASE, PUTATIVE (AFU_ORTHOLOGUE AFUA_4G13290)-RELATED"/>
    <property type="match status" value="1"/>
</dbReference>
<protein>
    <submittedName>
        <fullName evidence="1">Uncharacterized hydrolase</fullName>
    </submittedName>
</protein>
<reference evidence="2" key="1">
    <citation type="journal article" date="2016" name="Genome Announc.">
        <title>Genome sequences of three species of Hanseniaspora isolated from spontaneous wine fermentations.</title>
        <authorList>
            <person name="Sternes P.R."/>
            <person name="Lee D."/>
            <person name="Kutyna D.R."/>
            <person name="Borneman A.R."/>
        </authorList>
    </citation>
    <scope>NUCLEOTIDE SEQUENCE [LARGE SCALE GENOMIC DNA]</scope>
    <source>
        <strain evidence="2">AWRI3579</strain>
    </source>
</reference>
<sequence>MISLHRALFKKKHKTYAKFFSHPFVTKNMSACKLIVFDMDGTLTLPQRWMFKEMRESINLPLDSKKDILGYLDNEVTDEKLRSQYHVNIKNIEKKAMLLQEPQPGLNELLAYLHSKNISKNIVTRNYIDPVQNFIAKFVHKDYNTFDVILTRSFKPPKPSPQPLLHIITNNINPETHGTDLNYKEFFMVGDSYDDMKSGRDAGFTTILVVNETNQKNILEHDHHKLLVDHTVTHLAEIINIIEQ</sequence>
<dbReference type="InterPro" id="IPR041492">
    <property type="entry name" value="HAD_2"/>
</dbReference>
<dbReference type="InParanoid" id="A0A1E5RAY3"/>
<dbReference type="InterPro" id="IPR036412">
    <property type="entry name" value="HAD-like_sf"/>
</dbReference>
<keyword evidence="1" id="KW-0378">Hydrolase</keyword>
<dbReference type="GO" id="GO:0016787">
    <property type="term" value="F:hydrolase activity"/>
    <property type="evidence" value="ECO:0007669"/>
    <property type="project" value="UniProtKB-KW"/>
</dbReference>
<comment type="caution">
    <text evidence="1">The sequence shown here is derived from an EMBL/GenBank/DDBJ whole genome shotgun (WGS) entry which is preliminary data.</text>
</comment>
<evidence type="ECO:0000313" key="2">
    <source>
        <dbReference type="Proteomes" id="UP000095728"/>
    </source>
</evidence>
<dbReference type="Gene3D" id="3.40.50.1000">
    <property type="entry name" value="HAD superfamily/HAD-like"/>
    <property type="match status" value="1"/>
</dbReference>
<dbReference type="SUPFAM" id="SSF56784">
    <property type="entry name" value="HAD-like"/>
    <property type="match status" value="1"/>
</dbReference>
<evidence type="ECO:0000313" key="1">
    <source>
        <dbReference type="EMBL" id="OEJ84054.1"/>
    </source>
</evidence>
<dbReference type="FunCoup" id="A0A1E5RAY3">
    <property type="interactions" value="93"/>
</dbReference>
<accession>A0A1E5RAY3</accession>
<dbReference type="Gene3D" id="1.10.260.80">
    <property type="match status" value="1"/>
</dbReference>
<dbReference type="PANTHER" id="PTHR43885">
    <property type="entry name" value="HALOACID DEHALOGENASE-LIKE HYDROLASE"/>
    <property type="match status" value="1"/>
</dbReference>
<dbReference type="OrthoDB" id="426235at2759"/>